<organism evidence="1 2">
    <name type="scientific">Rubritalea spongiae</name>
    <dbReference type="NCBI Taxonomy" id="430797"/>
    <lineage>
        <taxon>Bacteria</taxon>
        <taxon>Pseudomonadati</taxon>
        <taxon>Verrucomicrobiota</taxon>
        <taxon>Verrucomicrobiia</taxon>
        <taxon>Verrucomicrobiales</taxon>
        <taxon>Rubritaleaceae</taxon>
        <taxon>Rubritalea</taxon>
    </lineage>
</organism>
<name>A0ABW5E284_9BACT</name>
<proteinExistence type="predicted"/>
<accession>A0ABW5E284</accession>
<dbReference type="Gene3D" id="2.60.40.1180">
    <property type="entry name" value="Golgi alpha-mannosidase II"/>
    <property type="match status" value="1"/>
</dbReference>
<dbReference type="Proteomes" id="UP001597297">
    <property type="component" value="Unassembled WGS sequence"/>
</dbReference>
<dbReference type="InterPro" id="IPR013780">
    <property type="entry name" value="Glyco_hydro_b"/>
</dbReference>
<evidence type="ECO:0000313" key="1">
    <source>
        <dbReference type="EMBL" id="MFD2275388.1"/>
    </source>
</evidence>
<evidence type="ECO:0000313" key="2">
    <source>
        <dbReference type="Proteomes" id="UP001597297"/>
    </source>
</evidence>
<protein>
    <submittedName>
        <fullName evidence="1">Uncharacterized protein</fullName>
    </submittedName>
</protein>
<reference evidence="2" key="1">
    <citation type="journal article" date="2019" name="Int. J. Syst. Evol. Microbiol.">
        <title>The Global Catalogue of Microorganisms (GCM) 10K type strain sequencing project: providing services to taxonomists for standard genome sequencing and annotation.</title>
        <authorList>
            <consortium name="The Broad Institute Genomics Platform"/>
            <consortium name="The Broad Institute Genome Sequencing Center for Infectious Disease"/>
            <person name="Wu L."/>
            <person name="Ma J."/>
        </authorList>
    </citation>
    <scope>NUCLEOTIDE SEQUENCE [LARGE SCALE GENOMIC DNA]</scope>
    <source>
        <strain evidence="2">JCM 16545</strain>
    </source>
</reference>
<sequence>MEWENVVFEKFLAPGGFEISASRKDGKTEFVTIQSHAGEPYVIKIDFTPERVEGIEQSAVKRLKEGVYSVSMNESESVTLFARGVKETRIEAVDPDKSKLNSFGLN</sequence>
<dbReference type="RefSeq" id="WP_377095811.1">
    <property type="nucleotide sequence ID" value="NZ_JBHSJM010000001.1"/>
</dbReference>
<keyword evidence="2" id="KW-1185">Reference proteome</keyword>
<gene>
    <name evidence="1" type="ORF">ACFSQZ_02800</name>
</gene>
<dbReference type="EMBL" id="JBHUJC010000008">
    <property type="protein sequence ID" value="MFD2275388.1"/>
    <property type="molecule type" value="Genomic_DNA"/>
</dbReference>
<comment type="caution">
    <text evidence="1">The sequence shown here is derived from an EMBL/GenBank/DDBJ whole genome shotgun (WGS) entry which is preliminary data.</text>
</comment>